<name>A0A914RML6_PAREQ</name>
<evidence type="ECO:0000313" key="1">
    <source>
        <dbReference type="Proteomes" id="UP000887564"/>
    </source>
</evidence>
<accession>A0A914RML6</accession>
<dbReference type="Proteomes" id="UP000887564">
    <property type="component" value="Unplaced"/>
</dbReference>
<dbReference type="WBParaSite" id="PEQ_0000311801-mRNA-1">
    <property type="protein sequence ID" value="PEQ_0000311801-mRNA-1"/>
    <property type="gene ID" value="PEQ_0000311801"/>
</dbReference>
<evidence type="ECO:0000313" key="2">
    <source>
        <dbReference type="WBParaSite" id="PEQ_0000311801-mRNA-1"/>
    </source>
</evidence>
<reference evidence="2" key="1">
    <citation type="submission" date="2022-11" db="UniProtKB">
        <authorList>
            <consortium name="WormBaseParasite"/>
        </authorList>
    </citation>
    <scope>IDENTIFICATION</scope>
</reference>
<sequence length="65" mass="6870">MGRAAQLEGYSPKRISVFEEVVHKSKRSARHHTASCGPWPCAAPPNYCPPGPQGPPGDPGYPGGE</sequence>
<keyword evidence="1" id="KW-1185">Reference proteome</keyword>
<protein>
    <submittedName>
        <fullName evidence="2">Uncharacterized protein</fullName>
    </submittedName>
</protein>
<dbReference type="AlphaFoldDB" id="A0A914RML6"/>
<organism evidence="1 2">
    <name type="scientific">Parascaris equorum</name>
    <name type="common">Equine roundworm</name>
    <dbReference type="NCBI Taxonomy" id="6256"/>
    <lineage>
        <taxon>Eukaryota</taxon>
        <taxon>Metazoa</taxon>
        <taxon>Ecdysozoa</taxon>
        <taxon>Nematoda</taxon>
        <taxon>Chromadorea</taxon>
        <taxon>Rhabditida</taxon>
        <taxon>Spirurina</taxon>
        <taxon>Ascaridomorpha</taxon>
        <taxon>Ascaridoidea</taxon>
        <taxon>Ascarididae</taxon>
        <taxon>Parascaris</taxon>
    </lineage>
</organism>
<proteinExistence type="predicted"/>